<dbReference type="InterPro" id="IPR035919">
    <property type="entry name" value="EAL_sf"/>
</dbReference>
<dbReference type="AlphaFoldDB" id="A0A7X2NR61"/>
<dbReference type="Pfam" id="PF00990">
    <property type="entry name" value="GGDEF"/>
    <property type="match status" value="1"/>
</dbReference>
<protein>
    <submittedName>
        <fullName evidence="4">EAL domain-containing protein</fullName>
    </submittedName>
</protein>
<feature type="domain" description="GGDEF" evidence="3">
    <location>
        <begin position="250"/>
        <end position="380"/>
    </location>
</feature>
<comment type="caution">
    <text evidence="4">The sequence shown here is derived from an EMBL/GenBank/DDBJ whole genome shotgun (WGS) entry which is preliminary data.</text>
</comment>
<dbReference type="InterPro" id="IPR043128">
    <property type="entry name" value="Rev_trsase/Diguanyl_cyclase"/>
</dbReference>
<reference evidence="4 5" key="1">
    <citation type="submission" date="2019-08" db="EMBL/GenBank/DDBJ databases">
        <title>In-depth cultivation of the pig gut microbiome towards novel bacterial diversity and tailored functional studies.</title>
        <authorList>
            <person name="Wylensek D."/>
            <person name="Hitch T.C.A."/>
            <person name="Clavel T."/>
        </authorList>
    </citation>
    <scope>NUCLEOTIDE SEQUENCE [LARGE SCALE GENOMIC DNA]</scope>
    <source>
        <strain evidence="4 5">Oil+RF-744-GAM-WT-6</strain>
    </source>
</reference>
<keyword evidence="1" id="KW-0812">Transmembrane</keyword>
<evidence type="ECO:0000313" key="5">
    <source>
        <dbReference type="Proteomes" id="UP000461880"/>
    </source>
</evidence>
<name>A0A7X2NR61_9FIRM</name>
<keyword evidence="1" id="KW-0472">Membrane</keyword>
<dbReference type="PROSITE" id="PS50887">
    <property type="entry name" value="GGDEF"/>
    <property type="match status" value="1"/>
</dbReference>
<dbReference type="PANTHER" id="PTHR33121">
    <property type="entry name" value="CYCLIC DI-GMP PHOSPHODIESTERASE PDEF"/>
    <property type="match status" value="1"/>
</dbReference>
<gene>
    <name evidence="4" type="ORF">FYJ51_02705</name>
</gene>
<dbReference type="Pfam" id="PF00563">
    <property type="entry name" value="EAL"/>
    <property type="match status" value="1"/>
</dbReference>
<evidence type="ECO:0000256" key="1">
    <source>
        <dbReference type="SAM" id="Phobius"/>
    </source>
</evidence>
<accession>A0A7X2NR61</accession>
<feature type="transmembrane region" description="Helical" evidence="1">
    <location>
        <begin position="108"/>
        <end position="129"/>
    </location>
</feature>
<dbReference type="CDD" id="cd01948">
    <property type="entry name" value="EAL"/>
    <property type="match status" value="1"/>
</dbReference>
<dbReference type="GO" id="GO:0071111">
    <property type="term" value="F:cyclic-guanylate-specific phosphodiesterase activity"/>
    <property type="evidence" value="ECO:0007669"/>
    <property type="project" value="InterPro"/>
</dbReference>
<sequence length="942" mass="106493">MVDLKKQLQDFKQSFAEQGAEISENDPRLIADYYSSNLPFHISSGILLCVLSGIGLLGTISPYPDGEVLPEISARAVYQLIFVFNSVSVILLLLELKRFHGTAEKRTKIISSWFMGINMALAGITFFAAQEHSGFFFEYILVTITISLLPHLKHSAFIRNAVINAASASAVLISVQRPIALQDILDFVILFIICDLVNWLHWQSFLGTEVRKFAAEKEKDELYHDSRTDELTGILNRTALREDLSDYAGHTLGIALIDMDSFKTMNDTYGHAYGDRILQTIGRKMREVFHDPEDRCYRYGGDEFLIISDSEDAGRFYQKLIQFNESSRKQGDGPAISCGIGYCIGKADAERGIRSLIQIADSYLYQAKDSGTGRVEGNLTPVDLKEYFQKKRTSVSGRLNTVNDAAEQFHQELMEDKPWSLAYLNISRFAEINEEFGYREGRILIEKIGSLIFHHIPDAVLVNREVDHFVLFSSMQEEAFVQGIQAVQAEAANLEERQMIIIRAGILHHEAKDAPMDFATGMYRAKYACETAISSPYLCFYDQKMEQERAKEIFVHNAFSEALSNASIVPYYQPIVGSLSGTTCGYEALSRWINPEKGMIPPADFIPYLENSGEIYRLDLFLLEQVCRDLQNHKAQFPEGIFVNINLSQKDFQYANLPEEIDRIVSEYHVSRAQIQLEITESAFAEAKLLGNAIRKLQNLGFRIWMDDFGVGESSLSAFRTYQVKGVKLDQSFFADYRNQRTQIIIRSIIDMSHETSCMMIAEGIETLDQLICARQWGLNFIQGFFFSKPMPLSELLASPFVRNMTDECTDRYYQAAAEVPLGALYKPDDDLIGESNVIFSQAVLELGPEIRVFRADDRMEALLHDLVETDGNDRMLKQHCELSDALSEASKKISVSHRKCDFQVKLGTDTLHGQLALLAENPESGRKACILNLTNAVLHVY</sequence>
<dbReference type="Proteomes" id="UP000461880">
    <property type="component" value="Unassembled WGS sequence"/>
</dbReference>
<evidence type="ECO:0000313" key="4">
    <source>
        <dbReference type="EMBL" id="MSS57811.1"/>
    </source>
</evidence>
<feature type="transmembrane region" description="Helical" evidence="1">
    <location>
        <begin position="77"/>
        <end position="96"/>
    </location>
</feature>
<dbReference type="Gene3D" id="3.30.70.270">
    <property type="match status" value="2"/>
</dbReference>
<dbReference type="SUPFAM" id="SSF55073">
    <property type="entry name" value="Nucleotide cyclase"/>
    <property type="match status" value="2"/>
</dbReference>
<organism evidence="4 5">
    <name type="scientific">Stecheria intestinalis</name>
    <dbReference type="NCBI Taxonomy" id="2606630"/>
    <lineage>
        <taxon>Bacteria</taxon>
        <taxon>Bacillati</taxon>
        <taxon>Bacillota</taxon>
        <taxon>Erysipelotrichia</taxon>
        <taxon>Erysipelotrichales</taxon>
        <taxon>Erysipelotrichaceae</taxon>
        <taxon>Stecheria</taxon>
    </lineage>
</organism>
<dbReference type="Gene3D" id="3.20.20.450">
    <property type="entry name" value="EAL domain"/>
    <property type="match status" value="1"/>
</dbReference>
<feature type="domain" description="EAL" evidence="2">
    <location>
        <begin position="552"/>
        <end position="804"/>
    </location>
</feature>
<dbReference type="InterPro" id="IPR000160">
    <property type="entry name" value="GGDEF_dom"/>
</dbReference>
<dbReference type="SMART" id="SM00267">
    <property type="entry name" value="GGDEF"/>
    <property type="match status" value="1"/>
</dbReference>
<feature type="transmembrane region" description="Helical" evidence="1">
    <location>
        <begin position="38"/>
        <end position="57"/>
    </location>
</feature>
<dbReference type="RefSeq" id="WP_154502915.1">
    <property type="nucleotide sequence ID" value="NZ_VUMN01000004.1"/>
</dbReference>
<dbReference type="PANTHER" id="PTHR33121:SF71">
    <property type="entry name" value="OXYGEN SENSOR PROTEIN DOSP"/>
    <property type="match status" value="1"/>
</dbReference>
<dbReference type="CDD" id="cd01949">
    <property type="entry name" value="GGDEF"/>
    <property type="match status" value="1"/>
</dbReference>
<dbReference type="InterPro" id="IPR029787">
    <property type="entry name" value="Nucleotide_cyclase"/>
</dbReference>
<dbReference type="NCBIfam" id="TIGR00254">
    <property type="entry name" value="GGDEF"/>
    <property type="match status" value="1"/>
</dbReference>
<dbReference type="EMBL" id="VUMN01000004">
    <property type="protein sequence ID" value="MSS57811.1"/>
    <property type="molecule type" value="Genomic_DNA"/>
</dbReference>
<keyword evidence="1" id="KW-1133">Transmembrane helix</keyword>
<proteinExistence type="predicted"/>
<dbReference type="SUPFAM" id="SSF141868">
    <property type="entry name" value="EAL domain-like"/>
    <property type="match status" value="1"/>
</dbReference>
<dbReference type="InterPro" id="IPR001633">
    <property type="entry name" value="EAL_dom"/>
</dbReference>
<dbReference type="SMART" id="SM00052">
    <property type="entry name" value="EAL"/>
    <property type="match status" value="1"/>
</dbReference>
<dbReference type="PROSITE" id="PS50883">
    <property type="entry name" value="EAL"/>
    <property type="match status" value="1"/>
</dbReference>
<keyword evidence="5" id="KW-1185">Reference proteome</keyword>
<evidence type="ECO:0000259" key="3">
    <source>
        <dbReference type="PROSITE" id="PS50887"/>
    </source>
</evidence>
<evidence type="ECO:0000259" key="2">
    <source>
        <dbReference type="PROSITE" id="PS50883"/>
    </source>
</evidence>
<dbReference type="InterPro" id="IPR050706">
    <property type="entry name" value="Cyclic-di-GMP_PDE-like"/>
</dbReference>